<dbReference type="EMBL" id="CAJNOO010000027">
    <property type="protein sequence ID" value="CAF0753929.1"/>
    <property type="molecule type" value="Genomic_DNA"/>
</dbReference>
<proteinExistence type="predicted"/>
<organism evidence="1 3">
    <name type="scientific">Rotaria sordida</name>
    <dbReference type="NCBI Taxonomy" id="392033"/>
    <lineage>
        <taxon>Eukaryota</taxon>
        <taxon>Metazoa</taxon>
        <taxon>Spiralia</taxon>
        <taxon>Gnathifera</taxon>
        <taxon>Rotifera</taxon>
        <taxon>Eurotatoria</taxon>
        <taxon>Bdelloidea</taxon>
        <taxon>Philodinida</taxon>
        <taxon>Philodinidae</taxon>
        <taxon>Rotaria</taxon>
    </lineage>
</organism>
<dbReference type="Proteomes" id="UP000663823">
    <property type="component" value="Unassembled WGS sequence"/>
</dbReference>
<gene>
    <name evidence="2" type="ORF">OTI717_LOCUS33</name>
    <name evidence="1" type="ORF">RFH988_LOCUS1459</name>
</gene>
<dbReference type="Proteomes" id="UP000663882">
    <property type="component" value="Unassembled WGS sequence"/>
</dbReference>
<dbReference type="EMBL" id="CAJOAX010000001">
    <property type="protein sequence ID" value="CAF3472545.1"/>
    <property type="molecule type" value="Genomic_DNA"/>
</dbReference>
<dbReference type="OrthoDB" id="547231at2759"/>
<dbReference type="Pfam" id="PF21030">
    <property type="entry name" value="WDR93"/>
    <property type="match status" value="1"/>
</dbReference>
<evidence type="ECO:0000313" key="1">
    <source>
        <dbReference type="EMBL" id="CAF0753929.1"/>
    </source>
</evidence>
<protein>
    <submittedName>
        <fullName evidence="1">Uncharacterized protein</fullName>
    </submittedName>
</protein>
<evidence type="ECO:0000313" key="2">
    <source>
        <dbReference type="EMBL" id="CAF3472545.1"/>
    </source>
</evidence>
<name>A0A813PQI9_9BILA</name>
<dbReference type="AlphaFoldDB" id="A0A813PQI9"/>
<sequence>MSNNQYRTKLKNKSTSSAKSYIIDNEQAIPIPSRQDHLNDRTDFTLDPSLIFDELPQPFRRINKVLESIFDDAWTIIEQREKQRSIDQTKFVSAQHTSSTIINTPFPISLIGSHISGTLCFFNGIQNEQSYLVCYDNQIDEIIHYVIIDNQIQNMIVFKSDSSIKDTIYFLSIIDKLGYWKMIAYKNQQFYLLFTQYETEDDNKRPLCLMTQTGLNDDYLVVSWFGNNDSWFEVYKLSKEQWKSEIAAQEQTMAGNENQMDVNASDHSKENSSTLLRGQFSRPTLLFKIKAPKFSAGTSNFQQLMKNTENQSNIGQGISNHFYTQQIIDAKMLLIKNLIVPITNETSDQTLSILKIEPSSPIIPKLVFIPAKTTTTTTAGVHSLAVSWPTTNQLFIYKVAKSESKGKDAFDTRPVVLWPFASRITSLTYDSKHEHLSVALQSGNVCIMERTAGVNDLPSIQHISSSPIIDIHALDSLEYPLNVDTQDKQNGIFVLSSNGKVYRVKFKSILTEGTNDEQQDIIACFPQKQSKDISKIVQILFFNCNPANLFVSINEFNRIYINDALKCKQLCEIVLSQSAKNNNNNNSPIQVAFVDNARSIIIGVPENKNQSEENGLSFLRLYRVPLEHFPSLENYYPERIVSTLDEIESTIDIKPSKTISPQTKKSGASIEIIDKTSILFDEKIKEMFRTRQSYAYERRERLRTRWNEIKLHFNPIYEQII</sequence>
<dbReference type="InterPro" id="IPR049547">
    <property type="entry name" value="WDR93_beta-prop"/>
</dbReference>
<evidence type="ECO:0000313" key="3">
    <source>
        <dbReference type="Proteomes" id="UP000663882"/>
    </source>
</evidence>
<comment type="caution">
    <text evidence="1">The sequence shown here is derived from an EMBL/GenBank/DDBJ whole genome shotgun (WGS) entry which is preliminary data.</text>
</comment>
<accession>A0A813PQI9</accession>
<reference evidence="1" key="1">
    <citation type="submission" date="2021-02" db="EMBL/GenBank/DDBJ databases">
        <authorList>
            <person name="Nowell W R."/>
        </authorList>
    </citation>
    <scope>NUCLEOTIDE SEQUENCE</scope>
</reference>